<organism evidence="2 3">
    <name type="scientific">Hibiscus sabdariffa</name>
    <name type="common">roselle</name>
    <dbReference type="NCBI Taxonomy" id="183260"/>
    <lineage>
        <taxon>Eukaryota</taxon>
        <taxon>Viridiplantae</taxon>
        <taxon>Streptophyta</taxon>
        <taxon>Embryophyta</taxon>
        <taxon>Tracheophyta</taxon>
        <taxon>Spermatophyta</taxon>
        <taxon>Magnoliopsida</taxon>
        <taxon>eudicotyledons</taxon>
        <taxon>Gunneridae</taxon>
        <taxon>Pentapetalae</taxon>
        <taxon>rosids</taxon>
        <taxon>malvids</taxon>
        <taxon>Malvales</taxon>
        <taxon>Malvaceae</taxon>
        <taxon>Malvoideae</taxon>
        <taxon>Hibiscus</taxon>
    </lineage>
</organism>
<evidence type="ECO:0000313" key="2">
    <source>
        <dbReference type="EMBL" id="KAK9027803.1"/>
    </source>
</evidence>
<name>A0ABR2SSA5_9ROSI</name>
<dbReference type="SUPFAM" id="SSF52833">
    <property type="entry name" value="Thioredoxin-like"/>
    <property type="match status" value="1"/>
</dbReference>
<reference evidence="2 3" key="1">
    <citation type="journal article" date="2024" name="G3 (Bethesda)">
        <title>Genome assembly of Hibiscus sabdariffa L. provides insights into metabolisms of medicinal natural products.</title>
        <authorList>
            <person name="Kim T."/>
        </authorList>
    </citation>
    <scope>NUCLEOTIDE SEQUENCE [LARGE SCALE GENOMIC DNA]</scope>
    <source>
        <strain evidence="2">TK-2024</strain>
        <tissue evidence="2">Old leaves</tissue>
    </source>
</reference>
<gene>
    <name evidence="2" type="ORF">V6N11_067625</name>
</gene>
<dbReference type="EMBL" id="JBBPBN010000012">
    <property type="protein sequence ID" value="KAK9027803.1"/>
    <property type="molecule type" value="Genomic_DNA"/>
</dbReference>
<dbReference type="Proteomes" id="UP001396334">
    <property type="component" value="Unassembled WGS sequence"/>
</dbReference>
<accession>A0ABR2SSA5</accession>
<protein>
    <recommendedName>
        <fullName evidence="1">Thioredoxin domain-containing protein</fullName>
    </recommendedName>
</protein>
<dbReference type="InterPro" id="IPR036249">
    <property type="entry name" value="Thioredoxin-like_sf"/>
</dbReference>
<dbReference type="InterPro" id="IPR017937">
    <property type="entry name" value="Thioredoxin_CS"/>
</dbReference>
<comment type="caution">
    <text evidence="2">The sequence shown here is derived from an EMBL/GenBank/DDBJ whole genome shotgun (WGS) entry which is preliminary data.</text>
</comment>
<proteinExistence type="predicted"/>
<keyword evidence="3" id="KW-1185">Reference proteome</keyword>
<dbReference type="PROSITE" id="PS00194">
    <property type="entry name" value="THIOREDOXIN_1"/>
    <property type="match status" value="1"/>
</dbReference>
<feature type="domain" description="Thioredoxin" evidence="1">
    <location>
        <begin position="16"/>
        <end position="62"/>
    </location>
</feature>
<dbReference type="InterPro" id="IPR013766">
    <property type="entry name" value="Thioredoxin_domain"/>
</dbReference>
<dbReference type="Pfam" id="PF00085">
    <property type="entry name" value="Thioredoxin"/>
    <property type="match status" value="1"/>
</dbReference>
<evidence type="ECO:0000259" key="1">
    <source>
        <dbReference type="Pfam" id="PF00085"/>
    </source>
</evidence>
<dbReference type="CDD" id="cd02947">
    <property type="entry name" value="TRX_family"/>
    <property type="match status" value="1"/>
</dbReference>
<evidence type="ECO:0000313" key="3">
    <source>
        <dbReference type="Proteomes" id="UP001396334"/>
    </source>
</evidence>
<sequence length="74" mass="8463">MHFCSLISVPENVVPVRTEKEFNTAFSKIEGESVPAVLYFTAKWCASCRYIGPILVELDRRTRISMRLDPKAED</sequence>
<dbReference type="Gene3D" id="3.40.30.10">
    <property type="entry name" value="Glutaredoxin"/>
    <property type="match status" value="1"/>
</dbReference>